<accession>A0A515MH94</accession>
<dbReference type="EMBL" id="MK967380">
    <property type="protein sequence ID" value="QDM56041.1"/>
    <property type="molecule type" value="Genomic_DNA"/>
</dbReference>
<name>A0A515MH94_9CAUD</name>
<reference evidence="1 2" key="1">
    <citation type="submission" date="2019-05" db="EMBL/GenBank/DDBJ databases">
        <authorList>
            <person name="Andrick R."/>
            <person name="Dugal D."/>
            <person name="Kinney M."/>
            <person name="Taplin D."/>
            <person name="Molloy S.D."/>
            <person name="Garlena R.A."/>
            <person name="Russell D.A."/>
            <person name="Pope W.H."/>
            <person name="Jacobs-Sera D."/>
            <person name="Hatfull G.F."/>
        </authorList>
    </citation>
    <scope>NUCLEOTIDE SEQUENCE [LARGE SCALE GENOMIC DNA]</scope>
</reference>
<evidence type="ECO:0000313" key="2">
    <source>
        <dbReference type="Proteomes" id="UP000320841"/>
    </source>
</evidence>
<organism evidence="1 2">
    <name type="scientific">Rhodococcus phage Sleepyhead</name>
    <dbReference type="NCBI Taxonomy" id="2591131"/>
    <lineage>
        <taxon>Viruses</taxon>
        <taxon>Duplodnaviria</taxon>
        <taxon>Heunggongvirae</taxon>
        <taxon>Uroviricota</taxon>
        <taxon>Caudoviricetes</taxon>
        <taxon>Sleepyheadvirus</taxon>
        <taxon>Sleepyheadvirus sleepyhead</taxon>
    </lineage>
</organism>
<sequence>MPANIWDGSAYRKVKQRAYWTGSEWKYIKSSHIWTGTEWKQVYSTGIQASAYTSGSGRNNWAITLPPAATGDLQIVVGP</sequence>
<protein>
    <submittedName>
        <fullName evidence="1">Uncharacterized protein</fullName>
    </submittedName>
</protein>
<gene>
    <name evidence="1" type="primary">26</name>
    <name evidence="1" type="ORF">SEA_SLEEPYHEAD_26</name>
</gene>
<proteinExistence type="predicted"/>
<dbReference type="Proteomes" id="UP000320841">
    <property type="component" value="Segment"/>
</dbReference>
<evidence type="ECO:0000313" key="1">
    <source>
        <dbReference type="EMBL" id="QDM56041.1"/>
    </source>
</evidence>
<keyword evidence="2" id="KW-1185">Reference proteome</keyword>
<dbReference type="RefSeq" id="YP_009848240.1">
    <property type="nucleotide sequence ID" value="NC_048782.1"/>
</dbReference>
<dbReference type="KEGG" id="vg:55618658"/>
<dbReference type="GeneID" id="55618658"/>